<dbReference type="PANTHER" id="PTHR11972:SF12">
    <property type="entry name" value="NADPH OXIDASE 3"/>
    <property type="match status" value="1"/>
</dbReference>
<dbReference type="CDD" id="cd06186">
    <property type="entry name" value="NOX_Duox_like_FAD_NADP"/>
    <property type="match status" value="1"/>
</dbReference>
<dbReference type="InterPro" id="IPR013112">
    <property type="entry name" value="FAD-bd_8"/>
</dbReference>
<keyword evidence="4" id="KW-1185">Reference proteome</keyword>
<reference evidence="3 4" key="1">
    <citation type="journal article" date="2022" name="Gigascience">
        <title>A chromosome-level genome assembly and annotation of the desert horned lizard, Phrynosoma platyrhinos, provides insight into chromosomal rearrangements among reptiles.</title>
        <authorList>
            <person name="Koochekian N."/>
            <person name="Ascanio A."/>
            <person name="Farleigh K."/>
            <person name="Card D.C."/>
            <person name="Schield D.R."/>
            <person name="Castoe T.A."/>
            <person name="Jezkova T."/>
        </authorList>
    </citation>
    <scope>NUCLEOTIDE SEQUENCE [LARGE SCALE GENOMIC DNA]</scope>
    <source>
        <strain evidence="3">NK-2021</strain>
    </source>
</reference>
<keyword evidence="1" id="KW-0560">Oxidoreductase</keyword>
<sequence>MIRFWRSQQEVVITKVVSHSSGVLELHMKKRGFKMEAGQYIFLQCSAISQLEWHPFTLTSAPEDDFFSVHIRSVGDWTEALFSAFGAEEKTFKDPWKLPRFDN</sequence>
<name>A0ABQ7SZB0_PHRPL</name>
<dbReference type="PROSITE" id="PS51384">
    <property type="entry name" value="FAD_FR"/>
    <property type="match status" value="1"/>
</dbReference>
<dbReference type="PANTHER" id="PTHR11972">
    <property type="entry name" value="NADPH OXIDASE"/>
    <property type="match status" value="1"/>
</dbReference>
<dbReference type="InterPro" id="IPR050369">
    <property type="entry name" value="RBOH/FRE"/>
</dbReference>
<dbReference type="SUPFAM" id="SSF63380">
    <property type="entry name" value="Riboflavin synthase domain-like"/>
    <property type="match status" value="1"/>
</dbReference>
<dbReference type="Pfam" id="PF08022">
    <property type="entry name" value="FAD_binding_8"/>
    <property type="match status" value="1"/>
</dbReference>
<protein>
    <recommendedName>
        <fullName evidence="2">FAD-binding FR-type domain-containing protein</fullName>
    </recommendedName>
</protein>
<proteinExistence type="predicted"/>
<evidence type="ECO:0000313" key="4">
    <source>
        <dbReference type="Proteomes" id="UP000826234"/>
    </source>
</evidence>
<comment type="caution">
    <text evidence="3">The sequence shown here is derived from an EMBL/GenBank/DDBJ whole genome shotgun (WGS) entry which is preliminary data.</text>
</comment>
<dbReference type="Gene3D" id="2.40.30.10">
    <property type="entry name" value="Translation factors"/>
    <property type="match status" value="1"/>
</dbReference>
<evidence type="ECO:0000259" key="2">
    <source>
        <dbReference type="PROSITE" id="PS51384"/>
    </source>
</evidence>
<accession>A0ABQ7SZB0</accession>
<dbReference type="EMBL" id="JAIPUX010003289">
    <property type="protein sequence ID" value="KAH0622403.1"/>
    <property type="molecule type" value="Genomic_DNA"/>
</dbReference>
<organism evidence="3 4">
    <name type="scientific">Phrynosoma platyrhinos</name>
    <name type="common">Desert horned lizard</name>
    <dbReference type="NCBI Taxonomy" id="52577"/>
    <lineage>
        <taxon>Eukaryota</taxon>
        <taxon>Metazoa</taxon>
        <taxon>Chordata</taxon>
        <taxon>Craniata</taxon>
        <taxon>Vertebrata</taxon>
        <taxon>Euteleostomi</taxon>
        <taxon>Lepidosauria</taxon>
        <taxon>Squamata</taxon>
        <taxon>Bifurcata</taxon>
        <taxon>Unidentata</taxon>
        <taxon>Episquamata</taxon>
        <taxon>Toxicofera</taxon>
        <taxon>Iguania</taxon>
        <taxon>Phrynosomatidae</taxon>
        <taxon>Phrynosomatinae</taxon>
        <taxon>Phrynosoma</taxon>
    </lineage>
</organism>
<dbReference type="InterPro" id="IPR017927">
    <property type="entry name" value="FAD-bd_FR_type"/>
</dbReference>
<dbReference type="InterPro" id="IPR017938">
    <property type="entry name" value="Riboflavin_synthase-like_b-brl"/>
</dbReference>
<evidence type="ECO:0000256" key="1">
    <source>
        <dbReference type="ARBA" id="ARBA00023002"/>
    </source>
</evidence>
<dbReference type="Proteomes" id="UP000826234">
    <property type="component" value="Unassembled WGS sequence"/>
</dbReference>
<feature type="domain" description="FAD-binding FR-type" evidence="2">
    <location>
        <begin position="6"/>
        <end position="103"/>
    </location>
</feature>
<gene>
    <name evidence="3" type="ORF">JD844_024685</name>
</gene>
<evidence type="ECO:0000313" key="3">
    <source>
        <dbReference type="EMBL" id="KAH0622403.1"/>
    </source>
</evidence>